<dbReference type="PANTHER" id="PTHR30346:SF0">
    <property type="entry name" value="HCA OPERON TRANSCRIPTIONAL ACTIVATOR HCAR"/>
    <property type="match status" value="1"/>
</dbReference>
<dbReference type="Gene3D" id="3.40.190.10">
    <property type="entry name" value="Periplasmic binding protein-like II"/>
    <property type="match status" value="2"/>
</dbReference>
<dbReference type="EMBL" id="JACHIR010000002">
    <property type="protein sequence ID" value="MBB5897012.1"/>
    <property type="molecule type" value="Genomic_DNA"/>
</dbReference>
<dbReference type="Gene3D" id="1.10.10.10">
    <property type="entry name" value="Winged helix-like DNA-binding domain superfamily/Winged helix DNA-binding domain"/>
    <property type="match status" value="1"/>
</dbReference>
<name>A0A7W9KQZ3_9PSEU</name>
<evidence type="ECO:0000313" key="7">
    <source>
        <dbReference type="Proteomes" id="UP000585638"/>
    </source>
</evidence>
<dbReference type="GO" id="GO:0032993">
    <property type="term" value="C:protein-DNA complex"/>
    <property type="evidence" value="ECO:0007669"/>
    <property type="project" value="TreeGrafter"/>
</dbReference>
<dbReference type="SUPFAM" id="SSF53850">
    <property type="entry name" value="Periplasmic binding protein-like II"/>
    <property type="match status" value="1"/>
</dbReference>
<organism evidence="6 7">
    <name type="scientific">Kutzneria kofuensis</name>
    <dbReference type="NCBI Taxonomy" id="103725"/>
    <lineage>
        <taxon>Bacteria</taxon>
        <taxon>Bacillati</taxon>
        <taxon>Actinomycetota</taxon>
        <taxon>Actinomycetes</taxon>
        <taxon>Pseudonocardiales</taxon>
        <taxon>Pseudonocardiaceae</taxon>
        <taxon>Kutzneria</taxon>
    </lineage>
</organism>
<comment type="similarity">
    <text evidence="1">Belongs to the LysR transcriptional regulatory family.</text>
</comment>
<dbReference type="SUPFAM" id="SSF46785">
    <property type="entry name" value="Winged helix' DNA-binding domain"/>
    <property type="match status" value="1"/>
</dbReference>
<dbReference type="InterPro" id="IPR036390">
    <property type="entry name" value="WH_DNA-bd_sf"/>
</dbReference>
<dbReference type="InterPro" id="IPR005119">
    <property type="entry name" value="LysR_subst-bd"/>
</dbReference>
<dbReference type="InterPro" id="IPR036388">
    <property type="entry name" value="WH-like_DNA-bd_sf"/>
</dbReference>
<dbReference type="GO" id="GO:0003677">
    <property type="term" value="F:DNA binding"/>
    <property type="evidence" value="ECO:0007669"/>
    <property type="project" value="UniProtKB-KW"/>
</dbReference>
<evidence type="ECO:0000259" key="5">
    <source>
        <dbReference type="PROSITE" id="PS50931"/>
    </source>
</evidence>
<keyword evidence="4" id="KW-0804">Transcription</keyword>
<dbReference type="AlphaFoldDB" id="A0A7W9KQZ3"/>
<keyword evidence="3 6" id="KW-0238">DNA-binding</keyword>
<feature type="domain" description="HTH lysR-type" evidence="5">
    <location>
        <begin position="7"/>
        <end position="64"/>
    </location>
</feature>
<comment type="caution">
    <text evidence="6">The sequence shown here is derived from an EMBL/GenBank/DDBJ whole genome shotgun (WGS) entry which is preliminary data.</text>
</comment>
<dbReference type="FunFam" id="1.10.10.10:FF:000001">
    <property type="entry name" value="LysR family transcriptional regulator"/>
    <property type="match status" value="1"/>
</dbReference>
<keyword evidence="2" id="KW-0805">Transcription regulation</keyword>
<dbReference type="GO" id="GO:0003700">
    <property type="term" value="F:DNA-binding transcription factor activity"/>
    <property type="evidence" value="ECO:0007669"/>
    <property type="project" value="InterPro"/>
</dbReference>
<dbReference type="PROSITE" id="PS50931">
    <property type="entry name" value="HTH_LYSR"/>
    <property type="match status" value="1"/>
</dbReference>
<evidence type="ECO:0000256" key="3">
    <source>
        <dbReference type="ARBA" id="ARBA00023125"/>
    </source>
</evidence>
<dbReference type="PRINTS" id="PR00039">
    <property type="entry name" value="HTHLYSR"/>
</dbReference>
<accession>A0A7W9KQZ3</accession>
<evidence type="ECO:0000256" key="1">
    <source>
        <dbReference type="ARBA" id="ARBA00009437"/>
    </source>
</evidence>
<dbReference type="CDD" id="cd08414">
    <property type="entry name" value="PBP2_LTTR_aromatics_like"/>
    <property type="match status" value="1"/>
</dbReference>
<dbReference type="Proteomes" id="UP000585638">
    <property type="component" value="Unassembled WGS sequence"/>
</dbReference>
<dbReference type="Pfam" id="PF03466">
    <property type="entry name" value="LysR_substrate"/>
    <property type="match status" value="1"/>
</dbReference>
<dbReference type="PANTHER" id="PTHR30346">
    <property type="entry name" value="TRANSCRIPTIONAL DUAL REGULATOR HCAR-RELATED"/>
    <property type="match status" value="1"/>
</dbReference>
<sequence length="303" mass="33318">MDTVWEVSLRLLSYFTVIAEELHITRAAERLHIAQPALSKAVRRLEREMGFPLLVRHRSGVALTPAGQELLVTARRLVGEFEQGVVRAQRAHRGEHRVLRVGYHSSIGPELMNLVVDGFGAVRPGWHLEFRLADWTDPTACVLSGACDLALLFVPVAGQELLDVEPLRRDRRWVALSENHRLADRTEVSLADLRDEAFVALPASTGPLRDFWLATGEFGERPAIAVEVTNAEDMFEAVSAGQGIALLTETSTTVYRRPGIVYHPVVDASPGELVIAWPRGSADPVLRDFVAVALSAARTADPS</sequence>
<evidence type="ECO:0000313" key="6">
    <source>
        <dbReference type="EMBL" id="MBB5897012.1"/>
    </source>
</evidence>
<dbReference type="RefSeq" id="WP_184869482.1">
    <property type="nucleotide sequence ID" value="NZ_BAAAWY010000011.1"/>
</dbReference>
<evidence type="ECO:0000256" key="4">
    <source>
        <dbReference type="ARBA" id="ARBA00023163"/>
    </source>
</evidence>
<dbReference type="InterPro" id="IPR000847">
    <property type="entry name" value="LysR_HTH_N"/>
</dbReference>
<dbReference type="Pfam" id="PF00126">
    <property type="entry name" value="HTH_1"/>
    <property type="match status" value="1"/>
</dbReference>
<gene>
    <name evidence="6" type="ORF">BJ998_008271</name>
</gene>
<reference evidence="6 7" key="1">
    <citation type="submission" date="2020-08" db="EMBL/GenBank/DDBJ databases">
        <title>Sequencing the genomes of 1000 actinobacteria strains.</title>
        <authorList>
            <person name="Klenk H.-P."/>
        </authorList>
    </citation>
    <scope>NUCLEOTIDE SEQUENCE [LARGE SCALE GENOMIC DNA]</scope>
    <source>
        <strain evidence="6 7">DSM 43851</strain>
    </source>
</reference>
<keyword evidence="7" id="KW-1185">Reference proteome</keyword>
<proteinExistence type="inferred from homology"/>
<evidence type="ECO:0000256" key="2">
    <source>
        <dbReference type="ARBA" id="ARBA00023015"/>
    </source>
</evidence>
<protein>
    <submittedName>
        <fullName evidence="6">DNA-binding transcriptional LysR family regulator</fullName>
    </submittedName>
</protein>